<evidence type="ECO:0000313" key="12">
    <source>
        <dbReference type="Proteomes" id="UP000292781"/>
    </source>
</evidence>
<dbReference type="InterPro" id="IPR027417">
    <property type="entry name" value="P-loop_NTPase"/>
</dbReference>
<dbReference type="GO" id="GO:0005524">
    <property type="term" value="F:ATP binding"/>
    <property type="evidence" value="ECO:0007669"/>
    <property type="project" value="UniProtKB-KW"/>
</dbReference>
<feature type="domain" description="ABC transmembrane type-2" evidence="10">
    <location>
        <begin position="691"/>
        <end position="919"/>
    </location>
</feature>
<feature type="transmembrane region" description="Helical" evidence="8">
    <location>
        <begin position="804"/>
        <end position="826"/>
    </location>
</feature>
<dbReference type="PANTHER" id="PTHR43038">
    <property type="entry name" value="ATP-BINDING CASSETTE, SUB-FAMILY H, MEMBER 1"/>
    <property type="match status" value="1"/>
</dbReference>
<proteinExistence type="inferred from homology"/>
<evidence type="ECO:0000256" key="6">
    <source>
        <dbReference type="ARBA" id="ARBA00022989"/>
    </source>
</evidence>
<dbReference type="GO" id="GO:0016020">
    <property type="term" value="C:membrane"/>
    <property type="evidence" value="ECO:0007669"/>
    <property type="project" value="UniProtKB-SubCell"/>
</dbReference>
<evidence type="ECO:0000256" key="4">
    <source>
        <dbReference type="ARBA" id="ARBA00022741"/>
    </source>
</evidence>
<evidence type="ECO:0000313" key="11">
    <source>
        <dbReference type="EMBL" id="TBW39520.1"/>
    </source>
</evidence>
<name>A0A4Q9VWA2_9HYPH</name>
<keyword evidence="7 8" id="KW-0472">Membrane</keyword>
<evidence type="ECO:0000256" key="8">
    <source>
        <dbReference type="SAM" id="Phobius"/>
    </source>
</evidence>
<accession>A0A4Q9VWA2</accession>
<comment type="caution">
    <text evidence="11">The sequence shown here is derived from an EMBL/GenBank/DDBJ whole genome shotgun (WGS) entry which is preliminary data.</text>
</comment>
<protein>
    <submittedName>
        <fullName evidence="11">ABC transporter ATP-binding protein/permease</fullName>
    </submittedName>
</protein>
<dbReference type="RefSeq" id="WP_131307418.1">
    <property type="nucleotide sequence ID" value="NZ_SJFN01000007.1"/>
</dbReference>
<reference evidence="11 12" key="1">
    <citation type="submission" date="2019-02" db="EMBL/GenBank/DDBJ databases">
        <title>Siculibacillus lacustris gen. nov., sp. nov., a new rosette-forming bacterium isolated from a freshwater crater lake (Lake St. Ana, Romania).</title>
        <authorList>
            <person name="Felfoldi T."/>
            <person name="Marton Z."/>
            <person name="Szabo A."/>
            <person name="Mentes A."/>
            <person name="Boka K."/>
            <person name="Marialigeti K."/>
            <person name="Mathe I."/>
            <person name="Koncz M."/>
            <person name="Schumann P."/>
            <person name="Toth E."/>
        </authorList>
    </citation>
    <scope>NUCLEOTIDE SEQUENCE [LARGE SCALE GENOMIC DNA]</scope>
    <source>
        <strain evidence="11 12">SA-279</strain>
    </source>
</reference>
<feature type="transmembrane region" description="Helical" evidence="8">
    <location>
        <begin position="776"/>
        <end position="797"/>
    </location>
</feature>
<dbReference type="InterPro" id="IPR047651">
    <property type="entry name" value="ABC2_perm_RbbA"/>
</dbReference>
<gene>
    <name evidence="11" type="ORF">EYW49_06520</name>
</gene>
<evidence type="ECO:0000259" key="10">
    <source>
        <dbReference type="PROSITE" id="PS51012"/>
    </source>
</evidence>
<comment type="similarity">
    <text evidence="2">Belongs to the ABC transporter superfamily.</text>
</comment>
<dbReference type="EMBL" id="SJFN01000007">
    <property type="protein sequence ID" value="TBW39520.1"/>
    <property type="molecule type" value="Genomic_DNA"/>
</dbReference>
<feature type="domain" description="ABC transporter" evidence="9">
    <location>
        <begin position="13"/>
        <end position="248"/>
    </location>
</feature>
<feature type="transmembrane region" description="Helical" evidence="8">
    <location>
        <begin position="721"/>
        <end position="743"/>
    </location>
</feature>
<dbReference type="Pfam" id="PF00005">
    <property type="entry name" value="ABC_tran"/>
    <property type="match status" value="2"/>
</dbReference>
<keyword evidence="4" id="KW-0547">Nucleotide-binding</keyword>
<evidence type="ECO:0000256" key="2">
    <source>
        <dbReference type="ARBA" id="ARBA00005417"/>
    </source>
</evidence>
<dbReference type="OrthoDB" id="9805029at2"/>
<keyword evidence="6 8" id="KW-1133">Transmembrane helix</keyword>
<dbReference type="Gene3D" id="3.40.1710.10">
    <property type="entry name" value="abc type-2 transporter like domain"/>
    <property type="match status" value="1"/>
</dbReference>
<keyword evidence="5 11" id="KW-0067">ATP-binding</keyword>
<dbReference type="Pfam" id="PF12698">
    <property type="entry name" value="ABC2_membrane_3"/>
    <property type="match status" value="1"/>
</dbReference>
<dbReference type="InterPro" id="IPR013525">
    <property type="entry name" value="ABC2_TM"/>
</dbReference>
<dbReference type="Proteomes" id="UP000292781">
    <property type="component" value="Unassembled WGS sequence"/>
</dbReference>
<keyword evidence="3 8" id="KW-0812">Transmembrane</keyword>
<feature type="transmembrane region" description="Helical" evidence="8">
    <location>
        <begin position="832"/>
        <end position="855"/>
    </location>
</feature>
<dbReference type="SMART" id="SM00382">
    <property type="entry name" value="AAA"/>
    <property type="match status" value="2"/>
</dbReference>
<dbReference type="PROSITE" id="PS51012">
    <property type="entry name" value="ABC_TM2"/>
    <property type="match status" value="1"/>
</dbReference>
<dbReference type="SUPFAM" id="SSF52540">
    <property type="entry name" value="P-loop containing nucleoside triphosphate hydrolases"/>
    <property type="match status" value="2"/>
</dbReference>
<dbReference type="InterPro" id="IPR003593">
    <property type="entry name" value="AAA+_ATPase"/>
</dbReference>
<dbReference type="PANTHER" id="PTHR43038:SF4">
    <property type="entry name" value="RIBOSOME-ASSOCIATED ATPASE"/>
    <property type="match status" value="1"/>
</dbReference>
<keyword evidence="12" id="KW-1185">Reference proteome</keyword>
<evidence type="ECO:0000259" key="9">
    <source>
        <dbReference type="PROSITE" id="PS50893"/>
    </source>
</evidence>
<evidence type="ECO:0000256" key="5">
    <source>
        <dbReference type="ARBA" id="ARBA00022840"/>
    </source>
</evidence>
<evidence type="ECO:0000256" key="1">
    <source>
        <dbReference type="ARBA" id="ARBA00004141"/>
    </source>
</evidence>
<feature type="transmembrane region" description="Helical" evidence="8">
    <location>
        <begin position="867"/>
        <end position="887"/>
    </location>
</feature>
<dbReference type="InterPro" id="IPR017871">
    <property type="entry name" value="ABC_transporter-like_CS"/>
</dbReference>
<feature type="domain" description="ABC transporter" evidence="9">
    <location>
        <begin position="277"/>
        <end position="507"/>
    </location>
</feature>
<feature type="transmembrane region" description="Helical" evidence="8">
    <location>
        <begin position="569"/>
        <end position="587"/>
    </location>
</feature>
<evidence type="ECO:0000256" key="7">
    <source>
        <dbReference type="ARBA" id="ARBA00023136"/>
    </source>
</evidence>
<dbReference type="PROSITE" id="PS50893">
    <property type="entry name" value="ABC_TRANSPORTER_2"/>
    <property type="match status" value="2"/>
</dbReference>
<feature type="transmembrane region" description="Helical" evidence="8">
    <location>
        <begin position="899"/>
        <end position="917"/>
    </location>
</feature>
<dbReference type="InterPro" id="IPR003439">
    <property type="entry name" value="ABC_transporter-like_ATP-bd"/>
</dbReference>
<sequence length="921" mass="97430">MSERRTGAAATAVAVTALGHRYGAGTALAEVTLAFATGSSTALIGPDGVGKSTLLGLITGVRAIQSGEIAVFGGSMRERRVRDGVAARIAYMPQGLGRNLYPALTVAENVDFHARLFGLDAAARAARLTRLLAATGLDPFADRPAGQLSGGMKQKLSLCCALVHDPDLLVLDEPTTGVDPLSRRQFWDLIDDIHRSRPTMTVIVATAYIDEAGRFGRVIALDAGRVVADGTVAEILAKTGEATLDDAYRRLGRAPGEALPPAFVMPPRVANDAAPAIEAHDLTRRFGAFTAVDHVSFRIGKGEIFGFLGSNGCGKTTTMKMLTGLLPASEGSATLLGVPVDADDITVRLRVGYVSQSFSLYEELTVRANLVLHARLYRLAEAAVTPRVDESLARFGLAEVADAYPTALPLGVRQRLQLAAACLHRPEVLILDEPTSGVDPQARDDFWRFLAELSRRDGVTIFVSTHFMNEAERCDRISLMHLGRVLAVGPPAELVRAAGAATLEEAFISSLETAEAAAAGPKAAAPAIAGAPAAEAPATTAAGGVDTLATTWAFARREGLELLRDPVRLSFAILGSLLLFVLFGYGISFDVENLPYAVFDRDRSIESGRLIDAFSGSRYFAAQAPIADDREVDRRLVSGELRLVLGIPPGFGADLIGGRRPEVSVWIDGANTFRAETVKAYVQGVVLAWATERAGDVLGPTGVPALMPFDLRPRFAYNQAFLSLDAITPGVIMLLLVLIPAVMTAVGVAREREIGSIANFQASPAPVFAFMVGKQIPYVVVAMISFGVLFAFARLFFGVHFQGSFVALTIGAALYVMAATGFGLLVSTLVRTQVAAIMATAILCVVPTINFSGFINPMSSIEGVTRWVGLLFPAAWFQTIALGSFAKGVGALDLLTCDLALAGFALVFIGGACALLAKQEK</sequence>
<evidence type="ECO:0000256" key="3">
    <source>
        <dbReference type="ARBA" id="ARBA00022692"/>
    </source>
</evidence>
<organism evidence="11 12">
    <name type="scientific">Siculibacillus lacustris</name>
    <dbReference type="NCBI Taxonomy" id="1549641"/>
    <lineage>
        <taxon>Bacteria</taxon>
        <taxon>Pseudomonadati</taxon>
        <taxon>Pseudomonadota</taxon>
        <taxon>Alphaproteobacteria</taxon>
        <taxon>Hyphomicrobiales</taxon>
        <taxon>Ancalomicrobiaceae</taxon>
        <taxon>Siculibacillus</taxon>
    </lineage>
</organism>
<dbReference type="NCBIfam" id="NF033858">
    <property type="entry name" value="ABC2_perm_RbbA"/>
    <property type="match status" value="1"/>
</dbReference>
<dbReference type="GO" id="GO:0140359">
    <property type="term" value="F:ABC-type transporter activity"/>
    <property type="evidence" value="ECO:0007669"/>
    <property type="project" value="InterPro"/>
</dbReference>
<dbReference type="Gene3D" id="3.40.50.300">
    <property type="entry name" value="P-loop containing nucleotide triphosphate hydrolases"/>
    <property type="match status" value="2"/>
</dbReference>
<dbReference type="InterPro" id="IPR047817">
    <property type="entry name" value="ABC2_TM_bact-type"/>
</dbReference>
<dbReference type="PROSITE" id="PS00211">
    <property type="entry name" value="ABC_TRANSPORTER_1"/>
    <property type="match status" value="1"/>
</dbReference>
<dbReference type="AlphaFoldDB" id="A0A4Q9VWA2"/>
<dbReference type="CDD" id="cd03230">
    <property type="entry name" value="ABC_DR_subfamily_A"/>
    <property type="match status" value="1"/>
</dbReference>
<comment type="subcellular location">
    <subcellularLocation>
        <location evidence="1">Membrane</location>
        <topology evidence="1">Multi-pass membrane protein</topology>
    </subcellularLocation>
</comment>
<dbReference type="GO" id="GO:0016887">
    <property type="term" value="F:ATP hydrolysis activity"/>
    <property type="evidence" value="ECO:0007669"/>
    <property type="project" value="InterPro"/>
</dbReference>